<dbReference type="AlphaFoldDB" id="A0A9Q8PML8"/>
<proteinExistence type="predicted"/>
<keyword evidence="6" id="KW-1185">Reference proteome</keyword>
<dbReference type="RefSeq" id="XP_047769614.1">
    <property type="nucleotide sequence ID" value="XM_047913777.1"/>
</dbReference>
<gene>
    <name evidence="5" type="ORF">CLAFUR5_14629</name>
</gene>
<dbReference type="Pfam" id="PF13639">
    <property type="entry name" value="zf-RING_2"/>
    <property type="match status" value="1"/>
</dbReference>
<evidence type="ECO:0000256" key="2">
    <source>
        <dbReference type="SAM" id="MobiDB-lite"/>
    </source>
</evidence>
<dbReference type="KEGG" id="ffu:CLAFUR5_14629"/>
<feature type="domain" description="RING-type" evidence="3">
    <location>
        <begin position="246"/>
        <end position="296"/>
    </location>
</feature>
<keyword evidence="1" id="KW-0479">Metal-binding</keyword>
<dbReference type="GO" id="GO:0061630">
    <property type="term" value="F:ubiquitin protein ligase activity"/>
    <property type="evidence" value="ECO:0007669"/>
    <property type="project" value="InterPro"/>
</dbReference>
<dbReference type="InterPro" id="IPR013083">
    <property type="entry name" value="Znf_RING/FYVE/PHD"/>
</dbReference>
<dbReference type="InterPro" id="IPR039903">
    <property type="entry name" value="Zswim2"/>
</dbReference>
<reference evidence="5" key="1">
    <citation type="submission" date="2021-12" db="EMBL/GenBank/DDBJ databases">
        <authorList>
            <person name="Zaccaron A."/>
            <person name="Stergiopoulos I."/>
        </authorList>
    </citation>
    <scope>NUCLEOTIDE SEQUENCE</scope>
    <source>
        <strain evidence="5">Race5_Kim</strain>
    </source>
</reference>
<dbReference type="PROSITE" id="PS50089">
    <property type="entry name" value="ZF_RING_2"/>
    <property type="match status" value="1"/>
</dbReference>
<dbReference type="PANTHER" id="PTHR21540">
    <property type="entry name" value="RING FINGER AND SWIM DOMAIN-CONTAINING PROTEIN 2"/>
    <property type="match status" value="1"/>
</dbReference>
<dbReference type="Proteomes" id="UP000756132">
    <property type="component" value="Chromosome 13"/>
</dbReference>
<dbReference type="OrthoDB" id="2122982at2759"/>
<dbReference type="InterPro" id="IPR007527">
    <property type="entry name" value="Znf_SWIM"/>
</dbReference>
<dbReference type="SUPFAM" id="SSF57850">
    <property type="entry name" value="RING/U-box"/>
    <property type="match status" value="1"/>
</dbReference>
<feature type="domain" description="SWIM-type" evidence="4">
    <location>
        <begin position="167"/>
        <end position="199"/>
    </location>
</feature>
<accession>A0A9Q8PML8</accession>
<sequence length="362" mass="40471">MGVDTGYDGPYGGTRLYPMSGGSSRAPIDLTDSPPKKRRGKRKSADIDDFANEPPKKRKTKRKSTDDAEDGAFTSEVPKKRKMKGKSTDDADDGGRPVKKKAKSKNEEKRLKRWRDKAPQSYGEIRGRALTQRMFVVDRQRHDATGEGELAHPTEVVKLAGTTGNIYTITIDRLPSCDCPHARKGNQCKHIVYVLARVLRAPAHLEYQLAFVSSELRDIFEKAPPLPFETADDSAKDGNRKELTDCPICCEDFEPENSNEKVVYCKAACGNNIHEECFKQWAATKAGGNVTCPFCRTPWDFGGDDQAIKMVAQSGSLNAEGYVNVASQLGLSGRRDYSSYHEYWVRRRMRNGEDVGDYDDGW</sequence>
<organism evidence="5 6">
    <name type="scientific">Passalora fulva</name>
    <name type="common">Tomato leaf mold</name>
    <name type="synonym">Cladosporium fulvum</name>
    <dbReference type="NCBI Taxonomy" id="5499"/>
    <lineage>
        <taxon>Eukaryota</taxon>
        <taxon>Fungi</taxon>
        <taxon>Dikarya</taxon>
        <taxon>Ascomycota</taxon>
        <taxon>Pezizomycotina</taxon>
        <taxon>Dothideomycetes</taxon>
        <taxon>Dothideomycetidae</taxon>
        <taxon>Mycosphaerellales</taxon>
        <taxon>Mycosphaerellaceae</taxon>
        <taxon>Fulvia</taxon>
    </lineage>
</organism>
<dbReference type="EMBL" id="CP090175">
    <property type="protein sequence ID" value="UJO25248.1"/>
    <property type="molecule type" value="Genomic_DNA"/>
</dbReference>
<dbReference type="PANTHER" id="PTHR21540:SF0">
    <property type="entry name" value="PHD FAMILY PROTEIN"/>
    <property type="match status" value="1"/>
</dbReference>
<evidence type="ECO:0000259" key="4">
    <source>
        <dbReference type="PROSITE" id="PS50966"/>
    </source>
</evidence>
<dbReference type="GeneID" id="71994507"/>
<evidence type="ECO:0000313" key="5">
    <source>
        <dbReference type="EMBL" id="UJO25248.1"/>
    </source>
</evidence>
<dbReference type="GO" id="GO:0008270">
    <property type="term" value="F:zinc ion binding"/>
    <property type="evidence" value="ECO:0007669"/>
    <property type="project" value="UniProtKB-KW"/>
</dbReference>
<keyword evidence="1" id="KW-0863">Zinc-finger</keyword>
<protein>
    <submittedName>
        <fullName evidence="5">Uncharacterized protein</fullName>
    </submittedName>
</protein>
<reference evidence="5" key="2">
    <citation type="journal article" date="2022" name="Microb. Genom.">
        <title>A chromosome-scale genome assembly of the tomato pathogen Cladosporium fulvum reveals a compartmentalized genome architecture and the presence of a dispensable chromosome.</title>
        <authorList>
            <person name="Zaccaron A.Z."/>
            <person name="Chen L.H."/>
            <person name="Samaras A."/>
            <person name="Stergiopoulos I."/>
        </authorList>
    </citation>
    <scope>NUCLEOTIDE SEQUENCE</scope>
    <source>
        <strain evidence="5">Race5_Kim</strain>
    </source>
</reference>
<dbReference type="PROSITE" id="PS50966">
    <property type="entry name" value="ZF_SWIM"/>
    <property type="match status" value="1"/>
</dbReference>
<feature type="compositionally biased region" description="Basic and acidic residues" evidence="2">
    <location>
        <begin position="86"/>
        <end position="96"/>
    </location>
</feature>
<name>A0A9Q8PML8_PASFU</name>
<dbReference type="Gene3D" id="3.30.40.10">
    <property type="entry name" value="Zinc/RING finger domain, C3HC4 (zinc finger)"/>
    <property type="match status" value="1"/>
</dbReference>
<dbReference type="CDD" id="cd16494">
    <property type="entry name" value="RING-CH-C4HC3_ZSWM2"/>
    <property type="match status" value="1"/>
</dbReference>
<evidence type="ECO:0000313" key="6">
    <source>
        <dbReference type="Proteomes" id="UP000756132"/>
    </source>
</evidence>
<evidence type="ECO:0000256" key="1">
    <source>
        <dbReference type="PROSITE-ProRule" id="PRU00175"/>
    </source>
</evidence>
<feature type="region of interest" description="Disordered" evidence="2">
    <location>
        <begin position="1"/>
        <end position="122"/>
    </location>
</feature>
<keyword evidence="1" id="KW-0862">Zinc</keyword>
<dbReference type="InterPro" id="IPR001841">
    <property type="entry name" value="Znf_RING"/>
</dbReference>
<evidence type="ECO:0000259" key="3">
    <source>
        <dbReference type="PROSITE" id="PS50089"/>
    </source>
</evidence>